<evidence type="ECO:0000256" key="3">
    <source>
        <dbReference type="ARBA" id="ARBA00023163"/>
    </source>
</evidence>
<dbReference type="Proteomes" id="UP001164718">
    <property type="component" value="Chromosome"/>
</dbReference>
<dbReference type="PANTHER" id="PTHR31862:SF1">
    <property type="entry name" value="UPF0261 DOMAIN PROTEIN (AFU_ORTHOLOGUE AFUA_1G10120)"/>
    <property type="match status" value="1"/>
</dbReference>
<feature type="domain" description="HTH cro/C1-type" evidence="5">
    <location>
        <begin position="308"/>
        <end position="326"/>
    </location>
</feature>
<keyword evidence="7" id="KW-1185">Reference proteome</keyword>
<evidence type="ECO:0000256" key="1">
    <source>
        <dbReference type="ARBA" id="ARBA00023015"/>
    </source>
</evidence>
<gene>
    <name evidence="6" type="ORF">OE104_06585</name>
</gene>
<keyword evidence="3" id="KW-0804">Transcription</keyword>
<dbReference type="SUPFAM" id="SSF51621">
    <property type="entry name" value="Phosphoenolpyruvate/pyruvate domain"/>
    <property type="match status" value="1"/>
</dbReference>
<protein>
    <submittedName>
        <fullName evidence="6">Phosphoenolpyruvate hydrolase family protein</fullName>
    </submittedName>
</protein>
<dbReference type="EMBL" id="CP106878">
    <property type="protein sequence ID" value="WAA10972.1"/>
    <property type="molecule type" value="Genomic_DNA"/>
</dbReference>
<dbReference type="InterPro" id="IPR001387">
    <property type="entry name" value="Cro/C1-type_HTH"/>
</dbReference>
<keyword evidence="1" id="KW-0805">Transcription regulation</keyword>
<dbReference type="Pfam" id="PF12833">
    <property type="entry name" value="HTH_18"/>
    <property type="match status" value="1"/>
</dbReference>
<dbReference type="InterPro" id="IPR015813">
    <property type="entry name" value="Pyrv/PenolPyrv_kinase-like_dom"/>
</dbReference>
<dbReference type="InterPro" id="IPR018060">
    <property type="entry name" value="HTH_AraC"/>
</dbReference>
<evidence type="ECO:0000259" key="4">
    <source>
        <dbReference type="PROSITE" id="PS01124"/>
    </source>
</evidence>
<dbReference type="GO" id="GO:0043565">
    <property type="term" value="F:sequence-specific DNA binding"/>
    <property type="evidence" value="ECO:0007669"/>
    <property type="project" value="InterPro"/>
</dbReference>
<dbReference type="SMART" id="SM00342">
    <property type="entry name" value="HTH_ARAC"/>
    <property type="match status" value="1"/>
</dbReference>
<sequence>MEKREIRKRLFDQIKNGQHVIGVAAGSGLTGKYAQKGGADFLLSLTSGRFRQMGVSSSAGYLPIANSNENVMDFAVKELLPLSHKIPVIFGLMANDPTIDLKNYISVLKQKGFSGINNFPTVGLIDGKFREALEEQDISYAKEVEAISIANSLGLFTVAFVFNEEQAVQMVEAGADVICVHFGFTKGGMLGPKHVRSLQSAKALAVDIFEKSEKINPEIIKMIYGGPVTKPADVQFMYNGTDIHGYIGGSVFERIPSEQTILQVTKSFKQTDEVQYEQFAQFMKDGFTTKQDYIDFIKKYIRLHYAENITLQELAEYLGLSRSYVSILFKTEVGISFRDYLIDYRMNLAIDILKNKNLPLTTVAEMVGYPDYAQFSKLFKKKMGISPKEYVKRNKTTKM</sequence>
<evidence type="ECO:0000256" key="2">
    <source>
        <dbReference type="ARBA" id="ARBA00023125"/>
    </source>
</evidence>
<dbReference type="PROSITE" id="PS01124">
    <property type="entry name" value="HTH_ARAC_FAMILY_2"/>
    <property type="match status" value="1"/>
</dbReference>
<dbReference type="GO" id="GO:0003700">
    <property type="term" value="F:DNA-binding transcription factor activity"/>
    <property type="evidence" value="ECO:0007669"/>
    <property type="project" value="InterPro"/>
</dbReference>
<dbReference type="PROSITE" id="PS50943">
    <property type="entry name" value="HTH_CROC1"/>
    <property type="match status" value="1"/>
</dbReference>
<dbReference type="SUPFAM" id="SSF46689">
    <property type="entry name" value="Homeodomain-like"/>
    <property type="match status" value="2"/>
</dbReference>
<keyword evidence="2" id="KW-0238">DNA-binding</keyword>
<reference evidence="6" key="1">
    <citation type="submission" date="2022-09" db="EMBL/GenBank/DDBJ databases">
        <title>Complete Genomes of Fervidibacillus albus and Fervidibacillus halotolerans isolated from tidal flat sediments.</title>
        <authorList>
            <person name="Kwon K.K."/>
            <person name="Yang S.-H."/>
            <person name="Park M.J."/>
            <person name="Oh H.-M."/>
        </authorList>
    </citation>
    <scope>NUCLEOTIDE SEQUENCE</scope>
    <source>
        <strain evidence="6">MEBiC13591</strain>
    </source>
</reference>
<dbReference type="InterPro" id="IPR009215">
    <property type="entry name" value="TIM-br_IGPS-like"/>
</dbReference>
<evidence type="ECO:0000313" key="7">
    <source>
        <dbReference type="Proteomes" id="UP001164718"/>
    </source>
</evidence>
<proteinExistence type="predicted"/>
<accession>A0A9E8LWX4</accession>
<keyword evidence="6" id="KW-0378">Hydrolase</keyword>
<dbReference type="Gene3D" id="1.10.10.60">
    <property type="entry name" value="Homeodomain-like"/>
    <property type="match status" value="2"/>
</dbReference>
<dbReference type="AlphaFoldDB" id="A0A9E8LWX4"/>
<evidence type="ECO:0000313" key="6">
    <source>
        <dbReference type="EMBL" id="WAA10972.1"/>
    </source>
</evidence>
<feature type="domain" description="HTH araC/xylS-type" evidence="4">
    <location>
        <begin position="295"/>
        <end position="393"/>
    </location>
</feature>
<dbReference type="InterPro" id="IPR051353">
    <property type="entry name" value="Tobamovirus_resist_UPF0261"/>
</dbReference>
<dbReference type="InterPro" id="IPR013785">
    <property type="entry name" value="Aldolase_TIM"/>
</dbReference>
<dbReference type="Gene3D" id="3.20.20.70">
    <property type="entry name" value="Aldolase class I"/>
    <property type="match status" value="1"/>
</dbReference>
<dbReference type="InterPro" id="IPR009057">
    <property type="entry name" value="Homeodomain-like_sf"/>
</dbReference>
<dbReference type="Pfam" id="PF09370">
    <property type="entry name" value="PEP_hydrolase"/>
    <property type="match status" value="1"/>
</dbReference>
<dbReference type="RefSeq" id="WP_275418785.1">
    <property type="nucleotide sequence ID" value="NZ_CP106878.1"/>
</dbReference>
<dbReference type="PROSITE" id="PS00041">
    <property type="entry name" value="HTH_ARAC_FAMILY_1"/>
    <property type="match status" value="1"/>
</dbReference>
<dbReference type="GO" id="GO:0016787">
    <property type="term" value="F:hydrolase activity"/>
    <property type="evidence" value="ECO:0007669"/>
    <property type="project" value="UniProtKB-KW"/>
</dbReference>
<organism evidence="6 7">
    <name type="scientific">Fervidibacillus albus</name>
    <dbReference type="NCBI Taxonomy" id="2980026"/>
    <lineage>
        <taxon>Bacteria</taxon>
        <taxon>Bacillati</taxon>
        <taxon>Bacillota</taxon>
        <taxon>Bacilli</taxon>
        <taxon>Bacillales</taxon>
        <taxon>Bacillaceae</taxon>
        <taxon>Fervidibacillus</taxon>
    </lineage>
</organism>
<evidence type="ECO:0000259" key="5">
    <source>
        <dbReference type="PROSITE" id="PS50943"/>
    </source>
</evidence>
<dbReference type="KEGG" id="faf:OE104_06585"/>
<dbReference type="PANTHER" id="PTHR31862">
    <property type="entry name" value="UPF0261 DOMAIN PROTEIN (AFU_ORTHOLOGUE AFUA_1G10120)"/>
    <property type="match status" value="1"/>
</dbReference>
<dbReference type="InterPro" id="IPR018062">
    <property type="entry name" value="HTH_AraC-typ_CS"/>
</dbReference>
<name>A0A9E8LWX4_9BACI</name>